<accession>A0ABR7D5H9</accession>
<keyword evidence="9" id="KW-1185">Reference proteome</keyword>
<dbReference type="SUPFAM" id="SSF48452">
    <property type="entry name" value="TPR-like"/>
    <property type="match status" value="1"/>
</dbReference>
<keyword evidence="5" id="KW-0998">Cell outer membrane</keyword>
<dbReference type="RefSeq" id="WP_186977388.1">
    <property type="nucleotide sequence ID" value="NZ_JACOOH010000007.1"/>
</dbReference>
<evidence type="ECO:0000256" key="3">
    <source>
        <dbReference type="ARBA" id="ARBA00022729"/>
    </source>
</evidence>
<evidence type="ECO:0000313" key="9">
    <source>
        <dbReference type="Proteomes" id="UP000646484"/>
    </source>
</evidence>
<evidence type="ECO:0000256" key="2">
    <source>
        <dbReference type="ARBA" id="ARBA00006275"/>
    </source>
</evidence>
<evidence type="ECO:0000256" key="4">
    <source>
        <dbReference type="ARBA" id="ARBA00023136"/>
    </source>
</evidence>
<sequence>MNRILVYCIFCMIAFSYISCDDYLKDDSGDLLIPKTVLEYVPVLYKEGYPRTFNTDVAWVKLMTDDVEMGYLEKDPNSSWNSDGFDVLSGGEGRQAYIWHYNIEEKITDNNWARRYEDILGCNVIIDALPEMEYNPESELGKYNSLASQAYALRAYHYFCLVNTYALPWSKDNLDELGVIIRTQPQIDIAPRERSTIREVYELINEDIKIAQEYAAQAEVSINKHMLSPAAIQLLATRIALFQEDWETVIKIGTVFLRENSTILDLNGVDESIMGTDVVADFKIMDIDGNKEIVFTFGSTSSNYDFLSSPTTMWNLGFRVSHNDDGSLLKAYEQGDEEDLRLLAYFQQDIFTPSWWPGIIPDEWKYKYHYPIKYKSSLKASGCRENWRTVEVVLNVAEAYARQANDISSDAIQLINELRAKRIKTSTYVEKSVTDFANKEELVKFIWAERRRELCFEETMRFWDLRRQGMPQQIHRFYESKTSFETFVLPQGSKNYVLAIPNSELNANRLVTSNVREDIKAQ</sequence>
<dbReference type="Pfam" id="PF07980">
    <property type="entry name" value="SusD_RagB"/>
    <property type="match status" value="1"/>
</dbReference>
<reference evidence="8 9" key="1">
    <citation type="submission" date="2020-08" db="EMBL/GenBank/DDBJ databases">
        <title>Genome public.</title>
        <authorList>
            <person name="Liu C."/>
            <person name="Sun Q."/>
        </authorList>
    </citation>
    <scope>NUCLEOTIDE SEQUENCE [LARGE SCALE GENOMIC DNA]</scope>
    <source>
        <strain evidence="8 9">NSJ-56</strain>
    </source>
</reference>
<dbReference type="InterPro" id="IPR012944">
    <property type="entry name" value="SusD_RagB_dom"/>
</dbReference>
<dbReference type="InterPro" id="IPR011990">
    <property type="entry name" value="TPR-like_helical_dom_sf"/>
</dbReference>
<proteinExistence type="inferred from homology"/>
<evidence type="ECO:0000256" key="1">
    <source>
        <dbReference type="ARBA" id="ARBA00004442"/>
    </source>
</evidence>
<evidence type="ECO:0000259" key="6">
    <source>
        <dbReference type="Pfam" id="PF07980"/>
    </source>
</evidence>
<dbReference type="Gene3D" id="1.25.40.390">
    <property type="match status" value="1"/>
</dbReference>
<organism evidence="8 9">
    <name type="scientific">Butyricimonas hominis</name>
    <dbReference type="NCBI Taxonomy" id="2763032"/>
    <lineage>
        <taxon>Bacteria</taxon>
        <taxon>Pseudomonadati</taxon>
        <taxon>Bacteroidota</taxon>
        <taxon>Bacteroidia</taxon>
        <taxon>Bacteroidales</taxon>
        <taxon>Odoribacteraceae</taxon>
        <taxon>Butyricimonas</taxon>
    </lineage>
</organism>
<comment type="similarity">
    <text evidence="2">Belongs to the SusD family.</text>
</comment>
<dbReference type="InterPro" id="IPR033985">
    <property type="entry name" value="SusD-like_N"/>
</dbReference>
<dbReference type="EMBL" id="JACOOH010000007">
    <property type="protein sequence ID" value="MBC5622590.1"/>
    <property type="molecule type" value="Genomic_DNA"/>
</dbReference>
<comment type="caution">
    <text evidence="8">The sequence shown here is derived from an EMBL/GenBank/DDBJ whole genome shotgun (WGS) entry which is preliminary data.</text>
</comment>
<keyword evidence="3" id="KW-0732">Signal</keyword>
<protein>
    <submittedName>
        <fullName evidence="8">RagB/SusD family nutrient uptake outer membrane protein</fullName>
    </submittedName>
</protein>
<feature type="domain" description="RagB/SusD" evidence="6">
    <location>
        <begin position="373"/>
        <end position="514"/>
    </location>
</feature>
<feature type="domain" description="SusD-like N-terminal" evidence="7">
    <location>
        <begin position="94"/>
        <end position="236"/>
    </location>
</feature>
<comment type="subcellular location">
    <subcellularLocation>
        <location evidence="1">Cell outer membrane</location>
    </subcellularLocation>
</comment>
<gene>
    <name evidence="8" type="ORF">H8S64_15950</name>
</gene>
<evidence type="ECO:0000259" key="7">
    <source>
        <dbReference type="Pfam" id="PF14322"/>
    </source>
</evidence>
<keyword evidence="4" id="KW-0472">Membrane</keyword>
<dbReference type="Proteomes" id="UP000646484">
    <property type="component" value="Unassembled WGS sequence"/>
</dbReference>
<dbReference type="Pfam" id="PF14322">
    <property type="entry name" value="SusD-like_3"/>
    <property type="match status" value="1"/>
</dbReference>
<name>A0ABR7D5H9_9BACT</name>
<evidence type="ECO:0000256" key="5">
    <source>
        <dbReference type="ARBA" id="ARBA00023237"/>
    </source>
</evidence>
<evidence type="ECO:0000313" key="8">
    <source>
        <dbReference type="EMBL" id="MBC5622590.1"/>
    </source>
</evidence>